<name>A0A094J9M4_9GAMM</name>
<dbReference type="InterPro" id="IPR011652">
    <property type="entry name" value="MORN_2"/>
</dbReference>
<dbReference type="STRING" id="1515746.HR45_15105"/>
<dbReference type="AlphaFoldDB" id="A0A094J9M4"/>
<proteinExistence type="predicted"/>
<dbReference type="Pfam" id="PF07661">
    <property type="entry name" value="MORN_2"/>
    <property type="match status" value="2"/>
</dbReference>
<comment type="caution">
    <text evidence="2">The sequence shown here is derived from an EMBL/GenBank/DDBJ whole genome shotgun (WGS) entry which is preliminary data.</text>
</comment>
<dbReference type="EMBL" id="JPEO01000015">
    <property type="protein sequence ID" value="KFZ36625.1"/>
    <property type="molecule type" value="Genomic_DNA"/>
</dbReference>
<dbReference type="SUPFAM" id="SSF82185">
    <property type="entry name" value="Histone H3 K4-specific methyltransferase SET7/9 N-terminal domain"/>
    <property type="match status" value="4"/>
</dbReference>
<dbReference type="PANTHER" id="PTHR33706:SF1">
    <property type="entry name" value="TPR REPEAT PROTEIN"/>
    <property type="match status" value="1"/>
</dbReference>
<organism evidence="2 3">
    <name type="scientific">Shewanella mangrovi</name>
    <dbReference type="NCBI Taxonomy" id="1515746"/>
    <lineage>
        <taxon>Bacteria</taxon>
        <taxon>Pseudomonadati</taxon>
        <taxon>Pseudomonadota</taxon>
        <taxon>Gammaproteobacteria</taxon>
        <taxon>Alteromonadales</taxon>
        <taxon>Shewanellaceae</taxon>
        <taxon>Shewanella</taxon>
    </lineage>
</organism>
<dbReference type="Gene3D" id="2.20.110.10">
    <property type="entry name" value="Histone H3 K4-specific methyltransferase SET7/9 N-terminal domain"/>
    <property type="match status" value="1"/>
</dbReference>
<dbReference type="Proteomes" id="UP000029264">
    <property type="component" value="Unassembled WGS sequence"/>
</dbReference>
<reference evidence="2 3" key="1">
    <citation type="submission" date="2014-06" db="EMBL/GenBank/DDBJ databases">
        <title>Shewanella sp. YQH10.</title>
        <authorList>
            <person name="Liu Y."/>
            <person name="Zeng R."/>
        </authorList>
    </citation>
    <scope>NUCLEOTIDE SEQUENCE [LARGE SCALE GENOMIC DNA]</scope>
    <source>
        <strain evidence="2 3">YQH10</strain>
    </source>
</reference>
<dbReference type="Gene3D" id="3.90.930.1">
    <property type="match status" value="3"/>
</dbReference>
<dbReference type="OrthoDB" id="5749896at2"/>
<accession>A0A094J9M4</accession>
<evidence type="ECO:0000313" key="2">
    <source>
        <dbReference type="EMBL" id="KFZ36625.1"/>
    </source>
</evidence>
<feature type="chain" id="PRO_5001905767" description="Membrane-binding protein" evidence="1">
    <location>
        <begin position="18"/>
        <end position="613"/>
    </location>
</feature>
<keyword evidence="1" id="KW-0732">Signal</keyword>
<gene>
    <name evidence="2" type="ORF">HR45_15105</name>
</gene>
<evidence type="ECO:0000313" key="3">
    <source>
        <dbReference type="Proteomes" id="UP000029264"/>
    </source>
</evidence>
<protein>
    <recommendedName>
        <fullName evidence="4">Membrane-binding protein</fullName>
    </recommendedName>
</protein>
<dbReference type="PANTHER" id="PTHR33706">
    <property type="entry name" value="MORN VARIANT REPEAT PROTEIN"/>
    <property type="match status" value="1"/>
</dbReference>
<evidence type="ECO:0008006" key="4">
    <source>
        <dbReference type="Google" id="ProtNLM"/>
    </source>
</evidence>
<evidence type="ECO:0000256" key="1">
    <source>
        <dbReference type="SAM" id="SignalP"/>
    </source>
</evidence>
<sequence length="613" mass="71381">MRYWIGLLCLLSSGINAAELWLDKAWKPVSKTQASYYMEIAEQANADGMWPVKVFYKQGMVPRFEGLLDKPMQPDQAKATGPYKYFHPNGALLSDGSRDQNGNFTGVTRFFDEQGRLTDIQHFADDKQVGEQTSFWPDGSKKLVYQLQEGKKQGELLQYYQGGQLQLREVYRDGKLNGEQRSYHDNGKLAQTAFYQAGKREGELTIYNAEGGKSEVRVFRHNQRHGLSQRWDKNGQLIAKVSYAEGKRDGDSIEWGSDGSLYRHYRYVAGKQVGEQHLYYHSSEQLMREQHYDDAGQLLVEIRYEKNGNKQRETHYDYSEKQPKTEMIVYKNGLLFFKRQRDPNQQWQLEQEFDQQGNVTESLPYRNQRLDGDFIKTVSSWSGQNLRRITGHYQQGKLNGEYQEVDISSGLSAAKGTYRQDEKVGEWHYRDDNSQRVEHYDQQGRKNGKLLETTLDGKLLRLEHYKQDQLVGEFEQRDSEGLLLGKGDYVGGKRDGDWQYRDDFDKDRFWQGRYRLGNKVGDWRANSRHGYLLGAEQYDQQGRAQGKFYTFAEDGLLTELHHYRNGQQHGEQIYYANGNVYRTEIYRDGEYIESKSDDTALCFMACDDSDNDN</sequence>
<dbReference type="eggNOG" id="COG2849">
    <property type="taxonomic scope" value="Bacteria"/>
</dbReference>
<keyword evidence="3" id="KW-1185">Reference proteome</keyword>
<dbReference type="RefSeq" id="WP_037444428.1">
    <property type="nucleotide sequence ID" value="NZ_JPEO01000015.1"/>
</dbReference>
<feature type="signal peptide" evidence="1">
    <location>
        <begin position="1"/>
        <end position="17"/>
    </location>
</feature>